<dbReference type="InterPro" id="IPR002347">
    <property type="entry name" value="SDR_fam"/>
</dbReference>
<dbReference type="Proteomes" id="UP000245461">
    <property type="component" value="Unassembled WGS sequence"/>
</dbReference>
<evidence type="ECO:0000256" key="2">
    <source>
        <dbReference type="ARBA" id="ARBA00023002"/>
    </source>
</evidence>
<sequence length="235" mass="23573">MFDLSGQSVLVVGGSSGIGRATAQAAKALGAAVTIAARDPEKLAIVAAEIGVAGAVLDMTDNAAVEAFFAAAPVFDHIVVSAAATKSGPVRVLPLETARAAMESKFWGAYHIARSARIAPHGSLTLVTGYLSQRPSAGATTQGAINAALEGLARGLALELAPVRVNAVSPGLVDTPVWSGLAPGAKAAMFAQAAARLPARITGQPEHVATQVIALLLNPYMTGTTSFVDGGGLIA</sequence>
<protein>
    <submittedName>
        <fullName evidence="3">Short chain dehydrogenase</fullName>
    </submittedName>
</protein>
<dbReference type="GO" id="GO:0016491">
    <property type="term" value="F:oxidoreductase activity"/>
    <property type="evidence" value="ECO:0007669"/>
    <property type="project" value="UniProtKB-KW"/>
</dbReference>
<dbReference type="AlphaFoldDB" id="A0A317DY62"/>
<dbReference type="PANTHER" id="PTHR43477">
    <property type="entry name" value="DIHYDROANTICAPSIN 7-DEHYDROGENASE"/>
    <property type="match status" value="1"/>
</dbReference>
<comment type="similarity">
    <text evidence="1">Belongs to the short-chain dehydrogenases/reductases (SDR) family.</text>
</comment>
<comment type="caution">
    <text evidence="3">The sequence shown here is derived from an EMBL/GenBank/DDBJ whole genome shotgun (WGS) entry which is preliminary data.</text>
</comment>
<gene>
    <name evidence="3" type="ORF">DKG74_17705</name>
</gene>
<dbReference type="PRINTS" id="PR00081">
    <property type="entry name" value="GDHRDH"/>
</dbReference>
<dbReference type="SUPFAM" id="SSF51735">
    <property type="entry name" value="NAD(P)-binding Rossmann-fold domains"/>
    <property type="match status" value="1"/>
</dbReference>
<dbReference type="EMBL" id="QGLE01000012">
    <property type="protein sequence ID" value="PWR19314.1"/>
    <property type="molecule type" value="Genomic_DNA"/>
</dbReference>
<evidence type="ECO:0000313" key="3">
    <source>
        <dbReference type="EMBL" id="PWR19314.1"/>
    </source>
</evidence>
<accession>A0A317DY62</accession>
<dbReference type="PANTHER" id="PTHR43477:SF1">
    <property type="entry name" value="DIHYDROANTICAPSIN 7-DEHYDROGENASE"/>
    <property type="match status" value="1"/>
</dbReference>
<dbReference type="Gene3D" id="3.40.50.720">
    <property type="entry name" value="NAD(P)-binding Rossmann-like Domain"/>
    <property type="match status" value="1"/>
</dbReference>
<dbReference type="RefSeq" id="WP_109907513.1">
    <property type="nucleotide sequence ID" value="NZ_QGLE01000012.1"/>
</dbReference>
<dbReference type="NCBIfam" id="NF005449">
    <property type="entry name" value="PRK07041.1"/>
    <property type="match status" value="1"/>
</dbReference>
<keyword evidence="4" id="KW-1185">Reference proteome</keyword>
<organism evidence="3 4">
    <name type="scientific">Zavarzinia aquatilis</name>
    <dbReference type="NCBI Taxonomy" id="2211142"/>
    <lineage>
        <taxon>Bacteria</taxon>
        <taxon>Pseudomonadati</taxon>
        <taxon>Pseudomonadota</taxon>
        <taxon>Alphaproteobacteria</taxon>
        <taxon>Rhodospirillales</taxon>
        <taxon>Zavarziniaceae</taxon>
        <taxon>Zavarzinia</taxon>
    </lineage>
</organism>
<dbReference type="InterPro" id="IPR036291">
    <property type="entry name" value="NAD(P)-bd_dom_sf"/>
</dbReference>
<proteinExistence type="inferred from homology"/>
<dbReference type="OrthoDB" id="9806974at2"/>
<keyword evidence="2" id="KW-0560">Oxidoreductase</keyword>
<name>A0A317DY62_9PROT</name>
<reference evidence="3 4" key="1">
    <citation type="submission" date="2018-05" db="EMBL/GenBank/DDBJ databases">
        <title>Zavarzinia sp. HR-AS.</title>
        <authorList>
            <person name="Lee Y."/>
            <person name="Jeon C.O."/>
        </authorList>
    </citation>
    <scope>NUCLEOTIDE SEQUENCE [LARGE SCALE GENOMIC DNA]</scope>
    <source>
        <strain evidence="3 4">HR-AS</strain>
    </source>
</reference>
<evidence type="ECO:0000313" key="4">
    <source>
        <dbReference type="Proteomes" id="UP000245461"/>
    </source>
</evidence>
<evidence type="ECO:0000256" key="1">
    <source>
        <dbReference type="ARBA" id="ARBA00006484"/>
    </source>
</evidence>
<dbReference type="Pfam" id="PF13561">
    <property type="entry name" value="adh_short_C2"/>
    <property type="match status" value="1"/>
</dbReference>
<dbReference type="InterPro" id="IPR051122">
    <property type="entry name" value="SDR_DHRS6-like"/>
</dbReference>